<evidence type="ECO:0000313" key="2">
    <source>
        <dbReference type="Proteomes" id="UP000288716"/>
    </source>
</evidence>
<dbReference type="InterPro" id="IPR008974">
    <property type="entry name" value="TRAF-like"/>
</dbReference>
<dbReference type="InterPro" id="IPR002083">
    <property type="entry name" value="MATH/TRAF_dom"/>
</dbReference>
<dbReference type="STRING" id="299467.A0A443RSA7"/>
<dbReference type="VEuPathDB" id="VectorBase:LDEU013912"/>
<evidence type="ECO:0000313" key="1">
    <source>
        <dbReference type="EMBL" id="RWS18128.1"/>
    </source>
</evidence>
<organism evidence="1 2">
    <name type="scientific">Leptotrombidium deliense</name>
    <dbReference type="NCBI Taxonomy" id="299467"/>
    <lineage>
        <taxon>Eukaryota</taxon>
        <taxon>Metazoa</taxon>
        <taxon>Ecdysozoa</taxon>
        <taxon>Arthropoda</taxon>
        <taxon>Chelicerata</taxon>
        <taxon>Arachnida</taxon>
        <taxon>Acari</taxon>
        <taxon>Acariformes</taxon>
        <taxon>Trombidiformes</taxon>
        <taxon>Prostigmata</taxon>
        <taxon>Anystina</taxon>
        <taxon>Parasitengona</taxon>
        <taxon>Trombiculoidea</taxon>
        <taxon>Trombiculidae</taxon>
        <taxon>Leptotrombidium</taxon>
    </lineage>
</organism>
<comment type="caution">
    <text evidence="1">The sequence shown here is derived from an EMBL/GenBank/DDBJ whole genome shotgun (WGS) entry which is preliminary data.</text>
</comment>
<reference evidence="1 2" key="1">
    <citation type="journal article" date="2018" name="Gigascience">
        <title>Genomes of trombidid mites reveal novel predicted allergens and laterally-transferred genes associated with secondary metabolism.</title>
        <authorList>
            <person name="Dong X."/>
            <person name="Chaisiri K."/>
            <person name="Xia D."/>
            <person name="Armstrong S.D."/>
            <person name="Fang Y."/>
            <person name="Donnelly M.J."/>
            <person name="Kadowaki T."/>
            <person name="McGarry J.W."/>
            <person name="Darby A.C."/>
            <person name="Makepeace B.L."/>
        </authorList>
    </citation>
    <scope>NUCLEOTIDE SEQUENCE [LARGE SCALE GENOMIC DNA]</scope>
    <source>
        <strain evidence="1">UoL-UT</strain>
    </source>
</reference>
<sequence>MCSADFPDPDVKQCWFLKLRPFVTDDNGEEHIGIHLFLKNAAIGDVVRAWYEIAFLDVKNNRRYVAKSPTTAGNIFKRGEEGHGFRQVVPRSDLNLKSESNQSPLLLGFNDSLKIFCKIVTFGKLKSELMLTPSSPARIYTTKELDIDSIANDFSKLSSSILTAND</sequence>
<dbReference type="AlphaFoldDB" id="A0A443RSA7"/>
<dbReference type="Proteomes" id="UP000288716">
    <property type="component" value="Unassembled WGS sequence"/>
</dbReference>
<gene>
    <name evidence="1" type="ORF">B4U80_12565</name>
</gene>
<dbReference type="CDD" id="cd00121">
    <property type="entry name" value="MATH"/>
    <property type="match status" value="1"/>
</dbReference>
<name>A0A443RSA7_9ACAR</name>
<protein>
    <submittedName>
        <fullName evidence="1">Uncharacterized protein</fullName>
    </submittedName>
</protein>
<dbReference type="SUPFAM" id="SSF49599">
    <property type="entry name" value="TRAF domain-like"/>
    <property type="match status" value="1"/>
</dbReference>
<dbReference type="EMBL" id="NCKV01045561">
    <property type="protein sequence ID" value="RWS18128.1"/>
    <property type="molecule type" value="Genomic_DNA"/>
</dbReference>
<accession>A0A443RSA7</accession>
<dbReference type="Gene3D" id="2.60.210.10">
    <property type="entry name" value="Apoptosis, Tumor Necrosis Factor Receptor Associated Protein 2, Chain A"/>
    <property type="match status" value="1"/>
</dbReference>
<keyword evidence="2" id="KW-1185">Reference proteome</keyword>
<feature type="non-terminal residue" evidence="1">
    <location>
        <position position="166"/>
    </location>
</feature>
<proteinExistence type="predicted"/>